<gene>
    <name evidence="1" type="ORF">RBU60_11605</name>
</gene>
<protein>
    <recommendedName>
        <fullName evidence="3">Beta-lactamase-related domain-containing protein</fullName>
    </recommendedName>
</protein>
<proteinExistence type="predicted"/>
<keyword evidence="2" id="KW-1185">Reference proteome</keyword>
<evidence type="ECO:0000313" key="2">
    <source>
        <dbReference type="Proteomes" id="UP001230915"/>
    </source>
</evidence>
<dbReference type="Proteomes" id="UP001230915">
    <property type="component" value="Unassembled WGS sequence"/>
</dbReference>
<name>A0ABU1A5D1_9FLAO</name>
<evidence type="ECO:0000313" key="1">
    <source>
        <dbReference type="EMBL" id="MDQ7918223.1"/>
    </source>
</evidence>
<dbReference type="RefSeq" id="WP_308865217.1">
    <property type="nucleotide sequence ID" value="NZ_JAVHUL010000035.1"/>
</dbReference>
<accession>A0ABU1A5D1</accession>
<dbReference type="EMBL" id="JAVHUL010000035">
    <property type="protein sequence ID" value="MDQ7918223.1"/>
    <property type="molecule type" value="Genomic_DNA"/>
</dbReference>
<reference evidence="1 2" key="1">
    <citation type="submission" date="2023-08" db="EMBL/GenBank/DDBJ databases">
        <title>Mesonia sp. MT50, isolated from deep-sea sediment of the Mariana Trench.</title>
        <authorList>
            <person name="Fu H."/>
        </authorList>
    </citation>
    <scope>NUCLEOTIDE SEQUENCE [LARGE SCALE GENOMIC DNA]</scope>
    <source>
        <strain evidence="1 2">MT50</strain>
    </source>
</reference>
<sequence length="83" mass="9437">MFKPKVKGYNTHVGYGIDVDQRYNQTILGHSGGWYGIHTELMDFMNDHYTVVILSNIDDDGKTGAARVANFFKKLLADKKLEK</sequence>
<dbReference type="Gene3D" id="3.40.710.10">
    <property type="entry name" value="DD-peptidase/beta-lactamase superfamily"/>
    <property type="match status" value="1"/>
</dbReference>
<comment type="caution">
    <text evidence="1">The sequence shown here is derived from an EMBL/GenBank/DDBJ whole genome shotgun (WGS) entry which is preliminary data.</text>
</comment>
<dbReference type="SUPFAM" id="SSF56601">
    <property type="entry name" value="beta-lactamase/transpeptidase-like"/>
    <property type="match status" value="1"/>
</dbReference>
<evidence type="ECO:0008006" key="3">
    <source>
        <dbReference type="Google" id="ProtNLM"/>
    </source>
</evidence>
<organism evidence="1 2">
    <name type="scientific">Mesonia profundi</name>
    <dbReference type="NCBI Taxonomy" id="3070998"/>
    <lineage>
        <taxon>Bacteria</taxon>
        <taxon>Pseudomonadati</taxon>
        <taxon>Bacteroidota</taxon>
        <taxon>Flavobacteriia</taxon>
        <taxon>Flavobacteriales</taxon>
        <taxon>Flavobacteriaceae</taxon>
        <taxon>Mesonia</taxon>
    </lineage>
</organism>
<dbReference type="InterPro" id="IPR012338">
    <property type="entry name" value="Beta-lactam/transpept-like"/>
</dbReference>